<protein>
    <recommendedName>
        <fullName evidence="2">CAAX prenyl protease 2/Lysostaphin resistance protein A-like domain-containing protein</fullName>
    </recommendedName>
</protein>
<feature type="transmembrane region" description="Helical" evidence="1">
    <location>
        <begin position="217"/>
        <end position="237"/>
    </location>
</feature>
<feature type="transmembrane region" description="Helical" evidence="1">
    <location>
        <begin position="194"/>
        <end position="210"/>
    </location>
</feature>
<keyword evidence="1" id="KW-0472">Membrane</keyword>
<gene>
    <name evidence="3" type="ORF">C6N40_11355</name>
</gene>
<sequence>MDAIINAFVMGAAAWALFLLMRWPSPAWAWRAGLLFAGYLALDDLATALTQWLPAANLLPGGWNWEGKIASLGLALLVIAAFDLDRNAIGWQGVQRNTRSTWVAVVLLVGLSTSLGFVFQPGAPDAETVAFQLLMPGLVEELVYRGIAPALLLGAVLKRGVAQGIPWRAVVVTGLLFGLWHGLSVKGGLPSFDWMPAVLPLVGGFAYGWLRFHSGSLLPVVIAHAGGNLAFHLHALFPAG</sequence>
<feature type="transmembrane region" description="Helical" evidence="1">
    <location>
        <begin position="101"/>
        <end position="122"/>
    </location>
</feature>
<dbReference type="Proteomes" id="UP000241736">
    <property type="component" value="Unassembled WGS sequence"/>
</dbReference>
<feature type="transmembrane region" description="Helical" evidence="1">
    <location>
        <begin position="142"/>
        <end position="158"/>
    </location>
</feature>
<dbReference type="OrthoDB" id="877230at2"/>
<dbReference type="InterPro" id="IPR003675">
    <property type="entry name" value="Rce1/LyrA-like_dom"/>
</dbReference>
<evidence type="ECO:0000259" key="2">
    <source>
        <dbReference type="Pfam" id="PF02517"/>
    </source>
</evidence>
<comment type="caution">
    <text evidence="3">The sequence shown here is derived from an EMBL/GenBank/DDBJ whole genome shotgun (WGS) entry which is preliminary data.</text>
</comment>
<feature type="transmembrane region" description="Helical" evidence="1">
    <location>
        <begin position="165"/>
        <end position="182"/>
    </location>
</feature>
<dbReference type="GO" id="GO:0080120">
    <property type="term" value="P:CAAX-box protein maturation"/>
    <property type="evidence" value="ECO:0007669"/>
    <property type="project" value="UniProtKB-ARBA"/>
</dbReference>
<organism evidence="3 4">
    <name type="scientific">Arenimonas caeni</name>
    <dbReference type="NCBI Taxonomy" id="2058085"/>
    <lineage>
        <taxon>Bacteria</taxon>
        <taxon>Pseudomonadati</taxon>
        <taxon>Pseudomonadota</taxon>
        <taxon>Gammaproteobacteria</taxon>
        <taxon>Lysobacterales</taxon>
        <taxon>Lysobacteraceae</taxon>
        <taxon>Arenimonas</taxon>
    </lineage>
</organism>
<name>A0A2P6M6N7_9GAMM</name>
<evidence type="ECO:0000313" key="4">
    <source>
        <dbReference type="Proteomes" id="UP000241736"/>
    </source>
</evidence>
<keyword evidence="1" id="KW-1133">Transmembrane helix</keyword>
<dbReference type="EMBL" id="PVLF01000019">
    <property type="protein sequence ID" value="PRH81674.1"/>
    <property type="molecule type" value="Genomic_DNA"/>
</dbReference>
<dbReference type="Pfam" id="PF02517">
    <property type="entry name" value="Rce1-like"/>
    <property type="match status" value="1"/>
</dbReference>
<evidence type="ECO:0000256" key="1">
    <source>
        <dbReference type="SAM" id="Phobius"/>
    </source>
</evidence>
<dbReference type="RefSeq" id="WP_106991147.1">
    <property type="nucleotide sequence ID" value="NZ_JAVEVW010000067.1"/>
</dbReference>
<accession>A0A2P6M6N7</accession>
<feature type="domain" description="CAAX prenyl protease 2/Lysostaphin resistance protein A-like" evidence="2">
    <location>
        <begin position="129"/>
        <end position="229"/>
    </location>
</feature>
<reference evidence="3 4" key="1">
    <citation type="submission" date="2018-03" db="EMBL/GenBank/DDBJ databases">
        <title>Arenimonas caeni sp. nov., isolated from activated sludge.</title>
        <authorList>
            <person name="Liu H."/>
        </authorList>
    </citation>
    <scope>NUCLEOTIDE SEQUENCE [LARGE SCALE GENOMIC DNA]</scope>
    <source>
        <strain evidence="4">z29</strain>
    </source>
</reference>
<evidence type="ECO:0000313" key="3">
    <source>
        <dbReference type="EMBL" id="PRH81674.1"/>
    </source>
</evidence>
<dbReference type="GO" id="GO:0004175">
    <property type="term" value="F:endopeptidase activity"/>
    <property type="evidence" value="ECO:0007669"/>
    <property type="project" value="UniProtKB-ARBA"/>
</dbReference>
<keyword evidence="1" id="KW-0812">Transmembrane</keyword>
<proteinExistence type="predicted"/>
<keyword evidence="4" id="KW-1185">Reference proteome</keyword>
<dbReference type="AlphaFoldDB" id="A0A2P6M6N7"/>